<feature type="compositionally biased region" description="Basic and acidic residues" evidence="4">
    <location>
        <begin position="247"/>
        <end position="259"/>
    </location>
</feature>
<keyword evidence="3" id="KW-0539">Nucleus</keyword>
<dbReference type="PANTHER" id="PTHR10417:SF15">
    <property type="entry name" value="STERILE ALPHA MOTIF DOMAIN-CONTAINING 11"/>
    <property type="match status" value="1"/>
</dbReference>
<dbReference type="PROSITE" id="PS50105">
    <property type="entry name" value="SAM_DOMAIN"/>
    <property type="match status" value="1"/>
</dbReference>
<name>A0A9F2R3Y0_PYTBI</name>
<dbReference type="SUPFAM" id="SSF47769">
    <property type="entry name" value="SAM/Pointed domain"/>
    <property type="match status" value="1"/>
</dbReference>
<evidence type="ECO:0000256" key="2">
    <source>
        <dbReference type="ARBA" id="ARBA00023163"/>
    </source>
</evidence>
<feature type="domain" description="SAM" evidence="5">
    <location>
        <begin position="578"/>
        <end position="624"/>
    </location>
</feature>
<organism evidence="6 7">
    <name type="scientific">Python bivittatus</name>
    <name type="common">Burmese python</name>
    <name type="synonym">Python molurus bivittatus</name>
    <dbReference type="NCBI Taxonomy" id="176946"/>
    <lineage>
        <taxon>Eukaryota</taxon>
        <taxon>Metazoa</taxon>
        <taxon>Chordata</taxon>
        <taxon>Craniata</taxon>
        <taxon>Vertebrata</taxon>
        <taxon>Euteleostomi</taxon>
        <taxon>Lepidosauria</taxon>
        <taxon>Squamata</taxon>
        <taxon>Bifurcata</taxon>
        <taxon>Unidentata</taxon>
        <taxon>Episquamata</taxon>
        <taxon>Toxicofera</taxon>
        <taxon>Serpentes</taxon>
        <taxon>Henophidia</taxon>
        <taxon>Pythonidae</taxon>
        <taxon>Python</taxon>
    </lineage>
</organism>
<dbReference type="OrthoDB" id="6433810at2759"/>
<dbReference type="Gene3D" id="1.10.150.50">
    <property type="entry name" value="Transcription Factor, Ets-1"/>
    <property type="match status" value="1"/>
</dbReference>
<evidence type="ECO:0000313" key="6">
    <source>
        <dbReference type="Proteomes" id="UP000695026"/>
    </source>
</evidence>
<dbReference type="KEGG" id="pbi:103058877"/>
<keyword evidence="1" id="KW-0805">Transcription regulation</keyword>
<dbReference type="AlphaFoldDB" id="A0A9F2R3Y0"/>
<protein>
    <submittedName>
        <fullName evidence="7">Sterile alpha motif domain-containing protein 11 isoform X1</fullName>
    </submittedName>
</protein>
<dbReference type="SMART" id="SM00454">
    <property type="entry name" value="SAM"/>
    <property type="match status" value="1"/>
</dbReference>
<dbReference type="OMA" id="ISPYFHT"/>
<keyword evidence="2" id="KW-0804">Transcription</keyword>
<accession>A0A9F2R3Y0</accession>
<feature type="compositionally biased region" description="Basic and acidic residues" evidence="4">
    <location>
        <begin position="146"/>
        <end position="159"/>
    </location>
</feature>
<feature type="compositionally biased region" description="Basic and acidic residues" evidence="4">
    <location>
        <begin position="433"/>
        <end position="469"/>
    </location>
</feature>
<sequence>MSKGILQVHPPICDCPGCRISSPVNRGRLAEKRTIPLPPSRTPKKEPPSIFSHSDNPKEVEKINGRHPNVKQEEDLHISIMKRSQNSDLTSFLSSLHQSRQLGMPETQSRCEFKRSSVEVGLGAADEVLGKRKVCLSGSNGECLLENKKSRSESPKENSHTPLLEGTVTQMTPEEDYRRMMSALNEHSTFEEQQRLYQLASGMSVPSHSDILRARQEAASRNPGSIEPHLASASNSSSQRRKQGLPQHRDSHFSEREMSHPPPLLSPQNAPHIALGPHLRPPFLGVPSALCQTPGYGFLQPAQAEIFARQQEMLRKQNLARLEMSAEIIRQKELENLHRQRLLASDPMSLHPGLPPDHPALRSLHDIPEGHPLRDELSRRNAMLVLRHNNAPLLSLNHHGVPAASTTPPKEQGTRRGSRKAAHPRSEAPGQSESKDLLVDTRPPDSNNEEMKDSESDAEANDEKPDALKAENSSGAGEVKECKEAAKACEGTKELGELSAGQNIPCSSSNAELPSYLLGPAISKSEVKLLPTASLPPTQPLPFGFPYTMSPYFHAGTMGGLFLDGEESPAALQDVSKWTVEDVCSFVSCLSGCAEYTQVFREQAIDGETLPLLTEEHLLNHMGLKLGPALKIRSQVAKRVGRVLYMASFPVAFPLQPPGLRPTDCNLPPAELRPPSTGSVASSLYGGTLLPSRVSPKQENGTPLLAALGDSTKPPS</sequence>
<gene>
    <name evidence="7" type="primary">SAMD11</name>
</gene>
<dbReference type="CDD" id="cd09579">
    <property type="entry name" value="SAM_Samd7_11"/>
    <property type="match status" value="1"/>
</dbReference>
<feature type="region of interest" description="Disordered" evidence="4">
    <location>
        <begin position="395"/>
        <end position="480"/>
    </location>
</feature>
<dbReference type="InterPro" id="IPR013761">
    <property type="entry name" value="SAM/pointed_sf"/>
</dbReference>
<feature type="region of interest" description="Disordered" evidence="4">
    <location>
        <begin position="216"/>
        <end position="265"/>
    </location>
</feature>
<evidence type="ECO:0000259" key="5">
    <source>
        <dbReference type="PROSITE" id="PS50105"/>
    </source>
</evidence>
<dbReference type="Proteomes" id="UP000695026">
    <property type="component" value="Unplaced"/>
</dbReference>
<dbReference type="GeneID" id="103058877"/>
<evidence type="ECO:0000313" key="7">
    <source>
        <dbReference type="RefSeq" id="XP_007435465.1"/>
    </source>
</evidence>
<dbReference type="CTD" id="148398"/>
<dbReference type="PANTHER" id="PTHR10417">
    <property type="entry name" value="GLUCOCORTICOID MODULATORY ELEMENT-BINDING PROTEIN"/>
    <property type="match status" value="1"/>
</dbReference>
<dbReference type="Pfam" id="PF00536">
    <property type="entry name" value="SAM_1"/>
    <property type="match status" value="1"/>
</dbReference>
<dbReference type="RefSeq" id="XP_007435465.1">
    <property type="nucleotide sequence ID" value="XM_007435403.2"/>
</dbReference>
<evidence type="ECO:0000256" key="4">
    <source>
        <dbReference type="SAM" id="MobiDB-lite"/>
    </source>
</evidence>
<feature type="region of interest" description="Disordered" evidence="4">
    <location>
        <begin position="690"/>
        <end position="716"/>
    </location>
</feature>
<evidence type="ECO:0000256" key="1">
    <source>
        <dbReference type="ARBA" id="ARBA00023015"/>
    </source>
</evidence>
<keyword evidence="6" id="KW-1185">Reference proteome</keyword>
<proteinExistence type="predicted"/>
<dbReference type="InterPro" id="IPR001660">
    <property type="entry name" value="SAM"/>
</dbReference>
<evidence type="ECO:0000256" key="3">
    <source>
        <dbReference type="ARBA" id="ARBA00023242"/>
    </source>
</evidence>
<feature type="region of interest" description="Disordered" evidence="4">
    <location>
        <begin position="146"/>
        <end position="168"/>
    </location>
</feature>
<feature type="region of interest" description="Disordered" evidence="4">
    <location>
        <begin position="27"/>
        <end position="62"/>
    </location>
</feature>
<reference evidence="7" key="1">
    <citation type="submission" date="2025-08" db="UniProtKB">
        <authorList>
            <consortium name="RefSeq"/>
        </authorList>
    </citation>
    <scope>IDENTIFICATION</scope>
    <source>
        <tissue evidence="7">Liver</tissue>
    </source>
</reference>